<organism evidence="2 3">
    <name type="scientific">Trichomonas vaginalis (strain ATCC PRA-98 / G3)</name>
    <dbReference type="NCBI Taxonomy" id="412133"/>
    <lineage>
        <taxon>Eukaryota</taxon>
        <taxon>Metamonada</taxon>
        <taxon>Parabasalia</taxon>
        <taxon>Trichomonadida</taxon>
        <taxon>Trichomonadidae</taxon>
        <taxon>Trichomonas</taxon>
    </lineage>
</organism>
<proteinExistence type="predicted"/>
<reference evidence="2" key="2">
    <citation type="journal article" date="2007" name="Science">
        <title>Draft genome sequence of the sexually transmitted pathogen Trichomonas vaginalis.</title>
        <authorList>
            <person name="Carlton J.M."/>
            <person name="Hirt R.P."/>
            <person name="Silva J.C."/>
            <person name="Delcher A.L."/>
            <person name="Schatz M."/>
            <person name="Zhao Q."/>
            <person name="Wortman J.R."/>
            <person name="Bidwell S.L."/>
            <person name="Alsmark U.C.M."/>
            <person name="Besteiro S."/>
            <person name="Sicheritz-Ponten T."/>
            <person name="Noel C.J."/>
            <person name="Dacks J.B."/>
            <person name="Foster P.G."/>
            <person name="Simillion C."/>
            <person name="Van de Peer Y."/>
            <person name="Miranda-Saavedra D."/>
            <person name="Barton G.J."/>
            <person name="Westrop G.D."/>
            <person name="Mueller S."/>
            <person name="Dessi D."/>
            <person name="Fiori P.L."/>
            <person name="Ren Q."/>
            <person name="Paulsen I."/>
            <person name="Zhang H."/>
            <person name="Bastida-Corcuera F.D."/>
            <person name="Simoes-Barbosa A."/>
            <person name="Brown M.T."/>
            <person name="Hayes R.D."/>
            <person name="Mukherjee M."/>
            <person name="Okumura C.Y."/>
            <person name="Schneider R."/>
            <person name="Smith A.J."/>
            <person name="Vanacova S."/>
            <person name="Villalvazo M."/>
            <person name="Haas B.J."/>
            <person name="Pertea M."/>
            <person name="Feldblyum T.V."/>
            <person name="Utterback T.R."/>
            <person name="Shu C.L."/>
            <person name="Osoegawa K."/>
            <person name="de Jong P.J."/>
            <person name="Hrdy I."/>
            <person name="Horvathova L."/>
            <person name="Zubacova Z."/>
            <person name="Dolezal P."/>
            <person name="Malik S.B."/>
            <person name="Logsdon J.M. Jr."/>
            <person name="Henze K."/>
            <person name="Gupta A."/>
            <person name="Wang C.C."/>
            <person name="Dunne R.L."/>
            <person name="Upcroft J.A."/>
            <person name="Upcroft P."/>
            <person name="White O."/>
            <person name="Salzberg S.L."/>
            <person name="Tang P."/>
            <person name="Chiu C.-H."/>
            <person name="Lee Y.-S."/>
            <person name="Embley T.M."/>
            <person name="Coombs G.H."/>
            <person name="Mottram J.C."/>
            <person name="Tachezy J."/>
            <person name="Fraser-Liggett C.M."/>
            <person name="Johnson P.J."/>
        </authorList>
    </citation>
    <scope>NUCLEOTIDE SEQUENCE [LARGE SCALE GENOMIC DNA]</scope>
    <source>
        <strain evidence="2">G3</strain>
    </source>
</reference>
<dbReference type="RefSeq" id="XP_001313001.1">
    <property type="nucleotide sequence ID" value="XM_001313000.1"/>
</dbReference>
<dbReference type="AlphaFoldDB" id="A2F4W4"/>
<name>A2F4W4_TRIV3</name>
<keyword evidence="3" id="KW-1185">Reference proteome</keyword>
<gene>
    <name evidence="2" type="ORF">TVAG_196320</name>
</gene>
<dbReference type="EMBL" id="DS113615">
    <property type="protein sequence ID" value="EAY00072.1"/>
    <property type="molecule type" value="Genomic_DNA"/>
</dbReference>
<evidence type="ECO:0000313" key="3">
    <source>
        <dbReference type="Proteomes" id="UP000001542"/>
    </source>
</evidence>
<accession>A2F4W4</accession>
<dbReference type="VEuPathDB" id="TrichDB:TVAGG3_0088390"/>
<evidence type="ECO:0000313" key="2">
    <source>
        <dbReference type="EMBL" id="EAY00072.1"/>
    </source>
</evidence>
<feature type="coiled-coil region" evidence="1">
    <location>
        <begin position="115"/>
        <end position="142"/>
    </location>
</feature>
<dbReference type="VEuPathDB" id="TrichDB:TVAG_196320"/>
<keyword evidence="1" id="KW-0175">Coiled coil</keyword>
<dbReference type="KEGG" id="tva:4757891"/>
<protein>
    <submittedName>
        <fullName evidence="2">Uncharacterized protein</fullName>
    </submittedName>
</protein>
<sequence>MSKLTDGNSLLKYLGFSSESDSGEDPFQVNVRPKYAGVSEEFSKPKEVIPELLQPRGVWRKKSKHVELELPKGHIGNENGFTTTQICTDFQQSLMKYEQNAHVQSRYRTNTAFEAENSKERIVILKNQIKNFSRRLENEQTLRKVIDRMDANNFDYNSAIKICIILSQDPTIINQEETKKLKFSSKKSEIDPKSIAFTVVSHYTKKLLKDIKNIHQEEWKQAKEWILSVSQALNKQGLWEDFLTQKIFPHFEILINKGEKHEEITNFIKRIYKLGILSVQNVILFFSESARPYLIRNLSKMTSQDTMLWVDLAASIGIPDHFSNIVKEHASYLLKKWKPGDNTASTLISHWPHVLGSSLDFFYKTISPKLIPFLEEGKIEVLTPWIPVFPENLTTSLVADCFIRSEGKKILKNQNPKSAAQQYLALKSKIPKEIKNNQKILESLLIILDNLKMRNHITSGIKLRDIKQVTAEDLLKNIAAQNGKTFKRVDKGSSTPTFEINDITIVLKSGVLHVLNPSTNNLDPIFVSDLISLIQK</sequence>
<dbReference type="InParanoid" id="A2F4W4"/>
<dbReference type="OrthoDB" id="4822at2759"/>
<reference evidence="2" key="1">
    <citation type="submission" date="2006-10" db="EMBL/GenBank/DDBJ databases">
        <authorList>
            <person name="Amadeo P."/>
            <person name="Zhao Q."/>
            <person name="Wortman J."/>
            <person name="Fraser-Liggett C."/>
            <person name="Carlton J."/>
        </authorList>
    </citation>
    <scope>NUCLEOTIDE SEQUENCE</scope>
    <source>
        <strain evidence="2">G3</strain>
    </source>
</reference>
<evidence type="ECO:0000256" key="1">
    <source>
        <dbReference type="SAM" id="Coils"/>
    </source>
</evidence>
<dbReference type="Proteomes" id="UP000001542">
    <property type="component" value="Unassembled WGS sequence"/>
</dbReference>